<name>A0A2U8E0Y6_9BACT</name>
<feature type="region of interest" description="Disordered" evidence="1">
    <location>
        <begin position="1"/>
        <end position="24"/>
    </location>
</feature>
<evidence type="ECO:0000313" key="4">
    <source>
        <dbReference type="Proteomes" id="UP000244896"/>
    </source>
</evidence>
<dbReference type="Proteomes" id="UP000244896">
    <property type="component" value="Chromosome"/>
</dbReference>
<dbReference type="AlphaFoldDB" id="A0A2U8E0Y6"/>
<evidence type="ECO:0008006" key="5">
    <source>
        <dbReference type="Google" id="ProtNLM"/>
    </source>
</evidence>
<dbReference type="EMBL" id="CP023004">
    <property type="protein sequence ID" value="AWI08242.1"/>
    <property type="molecule type" value="Genomic_DNA"/>
</dbReference>
<dbReference type="PANTHER" id="PTHR36833:SF2">
    <property type="entry name" value="SLR0610 PROTEIN"/>
    <property type="match status" value="1"/>
</dbReference>
<organism evidence="3 4">
    <name type="scientific">Ereboglobus luteus</name>
    <dbReference type="NCBI Taxonomy" id="1796921"/>
    <lineage>
        <taxon>Bacteria</taxon>
        <taxon>Pseudomonadati</taxon>
        <taxon>Verrucomicrobiota</taxon>
        <taxon>Opitutia</taxon>
        <taxon>Opitutales</taxon>
        <taxon>Opitutaceae</taxon>
        <taxon>Ereboglobus</taxon>
    </lineage>
</organism>
<dbReference type="Pfam" id="PF06182">
    <property type="entry name" value="ABC2_membrane_6"/>
    <property type="match status" value="1"/>
</dbReference>
<dbReference type="RefSeq" id="WP_108824046.1">
    <property type="nucleotide sequence ID" value="NZ_CP023004.1"/>
</dbReference>
<keyword evidence="2" id="KW-0472">Membrane</keyword>
<feature type="transmembrane region" description="Helical" evidence="2">
    <location>
        <begin position="99"/>
        <end position="121"/>
    </location>
</feature>
<evidence type="ECO:0000256" key="2">
    <source>
        <dbReference type="SAM" id="Phobius"/>
    </source>
</evidence>
<accession>A0A2U8E0Y6</accession>
<feature type="transmembrane region" description="Helical" evidence="2">
    <location>
        <begin position="240"/>
        <end position="260"/>
    </location>
</feature>
<dbReference type="PANTHER" id="PTHR36833">
    <property type="entry name" value="SLR0610 PROTEIN-RELATED"/>
    <property type="match status" value="1"/>
</dbReference>
<evidence type="ECO:0000256" key="1">
    <source>
        <dbReference type="SAM" id="MobiDB-lite"/>
    </source>
</evidence>
<keyword evidence="2" id="KW-0812">Transmembrane</keyword>
<feature type="compositionally biased region" description="Polar residues" evidence="1">
    <location>
        <begin position="1"/>
        <end position="12"/>
    </location>
</feature>
<keyword evidence="2" id="KW-1133">Transmembrane helix</keyword>
<feature type="transmembrane region" description="Helical" evidence="2">
    <location>
        <begin position="272"/>
        <end position="290"/>
    </location>
</feature>
<feature type="transmembrane region" description="Helical" evidence="2">
    <location>
        <begin position="158"/>
        <end position="176"/>
    </location>
</feature>
<feature type="transmembrane region" description="Helical" evidence="2">
    <location>
        <begin position="188"/>
        <end position="214"/>
    </location>
</feature>
<sequence length="302" mass="33712">MKNDPDNTQTPEGRTPCPADGSSHSSFSILHSTLGRVAAGPRYGRIWLACVRYSVVRAMMFRFDFIMWSIVELLWMGVNVALIAVIYEHTDSIAGWNKYQMMLLIGTAMIIQRLMMGFFWSNVFELGRNVRNGNFDFFLAQPGNVLFMVSTRKLDLDSLMNVFAAIALVVYSLWQLGVAPSAWQVATYVLLIVCSLAISYSFILLAVSLTFWIIKTEGIEGSYFSLTEFSRIPREAVKSVIINVAFVYVIPVVVVSNIPANTLLRGISPAHVLWLAGAAAVWFSMAVFVFNRGLRRYASASS</sequence>
<feature type="transmembrane region" description="Helical" evidence="2">
    <location>
        <begin position="65"/>
        <end position="87"/>
    </location>
</feature>
<proteinExistence type="predicted"/>
<protein>
    <recommendedName>
        <fullName evidence="5">ABC transporter permease</fullName>
    </recommendedName>
</protein>
<gene>
    <name evidence="3" type="ORF">CKA38_02270</name>
</gene>
<dbReference type="OrthoDB" id="9788195at2"/>
<dbReference type="KEGG" id="elut:CKA38_02270"/>
<dbReference type="InterPro" id="IPR010390">
    <property type="entry name" value="ABC-2_transporter-like"/>
</dbReference>
<evidence type="ECO:0000313" key="3">
    <source>
        <dbReference type="EMBL" id="AWI08242.1"/>
    </source>
</evidence>
<reference evidence="3 4" key="1">
    <citation type="journal article" date="2018" name="Syst. Appl. Microbiol.">
        <title>Ereboglobus luteus gen. nov. sp. nov. from cockroach guts, and new insights into the oxygen relationship of the genera Opitutus and Didymococcus (Verrucomicrobia: Opitutaceae).</title>
        <authorList>
            <person name="Tegtmeier D."/>
            <person name="Belitz A."/>
            <person name="Radek R."/>
            <person name="Heimerl T."/>
            <person name="Brune A."/>
        </authorList>
    </citation>
    <scope>NUCLEOTIDE SEQUENCE [LARGE SCALE GENOMIC DNA]</scope>
    <source>
        <strain evidence="3 4">Ho45</strain>
    </source>
</reference>
<keyword evidence="4" id="KW-1185">Reference proteome</keyword>